<reference evidence="1" key="1">
    <citation type="submission" date="2025-08" db="UniProtKB">
        <authorList>
            <consortium name="Ensembl"/>
        </authorList>
    </citation>
    <scope>IDENTIFICATION</scope>
</reference>
<sequence>MVALYKGLLKAGALSLISKTLIIIRDVPVLDGVPPSTAVNVSWITGCFSRSKAFCSTNSADTLCSPPLWTAKEKYSFVLSL</sequence>
<protein>
    <submittedName>
        <fullName evidence="1">Uncharacterized protein</fullName>
    </submittedName>
</protein>
<evidence type="ECO:0000313" key="1">
    <source>
        <dbReference type="Ensembl" id="ENSSANP00000088076.1"/>
    </source>
</evidence>
<evidence type="ECO:0000313" key="2">
    <source>
        <dbReference type="Proteomes" id="UP000472260"/>
    </source>
</evidence>
<dbReference type="Ensembl" id="ENSSANT00000093585.1">
    <property type="protein sequence ID" value="ENSSANP00000088076.1"/>
    <property type="gene ID" value="ENSSANG00000043621.1"/>
</dbReference>
<accession>A0A671RX71</accession>
<proteinExistence type="predicted"/>
<dbReference type="AlphaFoldDB" id="A0A671RX71"/>
<organism evidence="1 2">
    <name type="scientific">Sinocyclocheilus anshuiensis</name>
    <dbReference type="NCBI Taxonomy" id="1608454"/>
    <lineage>
        <taxon>Eukaryota</taxon>
        <taxon>Metazoa</taxon>
        <taxon>Chordata</taxon>
        <taxon>Craniata</taxon>
        <taxon>Vertebrata</taxon>
        <taxon>Euteleostomi</taxon>
        <taxon>Actinopterygii</taxon>
        <taxon>Neopterygii</taxon>
        <taxon>Teleostei</taxon>
        <taxon>Ostariophysi</taxon>
        <taxon>Cypriniformes</taxon>
        <taxon>Cyprinidae</taxon>
        <taxon>Cyprininae</taxon>
        <taxon>Sinocyclocheilus</taxon>
    </lineage>
</organism>
<keyword evidence="2" id="KW-1185">Reference proteome</keyword>
<reference evidence="1" key="2">
    <citation type="submission" date="2025-09" db="UniProtKB">
        <authorList>
            <consortium name="Ensembl"/>
        </authorList>
    </citation>
    <scope>IDENTIFICATION</scope>
</reference>
<dbReference type="Proteomes" id="UP000472260">
    <property type="component" value="Unassembled WGS sequence"/>
</dbReference>
<name>A0A671RX71_9TELE</name>